<dbReference type="CDD" id="cd01948">
    <property type="entry name" value="EAL"/>
    <property type="match status" value="1"/>
</dbReference>
<dbReference type="InterPro" id="IPR000160">
    <property type="entry name" value="GGDEF_dom"/>
</dbReference>
<dbReference type="SUPFAM" id="SSF141868">
    <property type="entry name" value="EAL domain-like"/>
    <property type="match status" value="1"/>
</dbReference>
<evidence type="ECO:0000313" key="1">
    <source>
        <dbReference type="EMBL" id="NMU26427.1"/>
    </source>
</evidence>
<evidence type="ECO:0000313" key="2">
    <source>
        <dbReference type="Proteomes" id="UP000555836"/>
    </source>
</evidence>
<dbReference type="Gene3D" id="3.30.70.270">
    <property type="match status" value="1"/>
</dbReference>
<dbReference type="SMART" id="SM00267">
    <property type="entry name" value="GGDEF"/>
    <property type="match status" value="1"/>
</dbReference>
<dbReference type="SUPFAM" id="SSF55073">
    <property type="entry name" value="Nucleotide cyclase"/>
    <property type="match status" value="1"/>
</dbReference>
<proteinExistence type="predicted"/>
<dbReference type="Proteomes" id="UP000555836">
    <property type="component" value="Unassembled WGS sequence"/>
</dbReference>
<dbReference type="PANTHER" id="PTHR33121:SF70">
    <property type="entry name" value="SIGNALING PROTEIN YKOW"/>
    <property type="match status" value="1"/>
</dbReference>
<dbReference type="RefSeq" id="WP_025557435.1">
    <property type="nucleotide sequence ID" value="NZ_CP066245.1"/>
</dbReference>
<dbReference type="GO" id="GO:0071111">
    <property type="term" value="F:cyclic-guanylate-specific phosphodiesterase activity"/>
    <property type="evidence" value="ECO:0007669"/>
    <property type="project" value="InterPro"/>
</dbReference>
<dbReference type="NCBIfam" id="TIGR00254">
    <property type="entry name" value="GGDEF"/>
    <property type="match status" value="1"/>
</dbReference>
<dbReference type="PANTHER" id="PTHR33121">
    <property type="entry name" value="CYCLIC DI-GMP PHOSPHODIESTERASE PDEF"/>
    <property type="match status" value="1"/>
</dbReference>
<dbReference type="Pfam" id="PF00563">
    <property type="entry name" value="EAL"/>
    <property type="match status" value="1"/>
</dbReference>
<dbReference type="InterPro" id="IPR035919">
    <property type="entry name" value="EAL_sf"/>
</dbReference>
<dbReference type="Pfam" id="PF00990">
    <property type="entry name" value="GGDEF"/>
    <property type="match status" value="1"/>
</dbReference>
<name>A0A7Y0S556_VIBPH</name>
<organism evidence="1 2">
    <name type="scientific">Vibrio parahaemolyticus</name>
    <dbReference type="NCBI Taxonomy" id="670"/>
    <lineage>
        <taxon>Bacteria</taxon>
        <taxon>Pseudomonadati</taxon>
        <taxon>Pseudomonadota</taxon>
        <taxon>Gammaproteobacteria</taxon>
        <taxon>Vibrionales</taxon>
        <taxon>Vibrionaceae</taxon>
        <taxon>Vibrio</taxon>
    </lineage>
</organism>
<dbReference type="Gene3D" id="3.20.20.450">
    <property type="entry name" value="EAL domain"/>
    <property type="match status" value="1"/>
</dbReference>
<dbReference type="CDD" id="cd01949">
    <property type="entry name" value="GGDEF"/>
    <property type="match status" value="1"/>
</dbReference>
<dbReference type="Gene3D" id="3.30.450.20">
    <property type="entry name" value="PAS domain"/>
    <property type="match status" value="1"/>
</dbReference>
<protein>
    <submittedName>
        <fullName evidence="1">EAL domain-containing protein</fullName>
    </submittedName>
</protein>
<reference evidence="1 2" key="1">
    <citation type="submission" date="2020-04" db="EMBL/GenBank/DDBJ databases">
        <title>Whole-genome sequencing of Vibrio spp. from China reveals different genetic environments of blaCTX-M-14 among diverse lineages.</title>
        <authorList>
            <person name="Zheng Z."/>
            <person name="Ye L."/>
            <person name="Chen S."/>
        </authorList>
    </citation>
    <scope>NUCLEOTIDE SEQUENCE [LARGE SCALE GENOMIC DNA]</scope>
    <source>
        <strain evidence="1 2">Vb0574</strain>
    </source>
</reference>
<dbReference type="InterPro" id="IPR043128">
    <property type="entry name" value="Rev_trsase/Diguanyl_cyclase"/>
</dbReference>
<gene>
    <name evidence="1" type="ORF">HKB21_12430</name>
</gene>
<dbReference type="InterPro" id="IPR029787">
    <property type="entry name" value="Nucleotide_cyclase"/>
</dbReference>
<comment type="caution">
    <text evidence="1">The sequence shown here is derived from an EMBL/GenBank/DDBJ whole genome shotgun (WGS) entry which is preliminary data.</text>
</comment>
<dbReference type="CDD" id="cd18773">
    <property type="entry name" value="PDC1_HK_sensor"/>
    <property type="match status" value="1"/>
</dbReference>
<accession>A0A7Y0S556</accession>
<dbReference type="EMBL" id="JABCLD010001111">
    <property type="protein sequence ID" value="NMU26427.1"/>
    <property type="molecule type" value="Genomic_DNA"/>
</dbReference>
<dbReference type="PROSITE" id="PS50883">
    <property type="entry name" value="EAL"/>
    <property type="match status" value="1"/>
</dbReference>
<dbReference type="InterPro" id="IPR050706">
    <property type="entry name" value="Cyclic-di-GMP_PDE-like"/>
</dbReference>
<dbReference type="SMART" id="SM00052">
    <property type="entry name" value="EAL"/>
    <property type="match status" value="1"/>
</dbReference>
<dbReference type="AlphaFoldDB" id="A0A7Y0S556"/>
<sequence length="763" mass="87365">MVGLKKNIWTLYMMLLTVSIVTFSLFGYYHYQATLDKYKDKQLLQLELFASSVESLLKGQESLLEVVGHQLVEQNSFTRTAAIQTRPMLDKLLNIHPAIIGFGLTNPNGDYISVSSNLILEKLHNLKQDPLTRETFLEALNSDRMVIGRTYFMEAQDSLVIPIRKAIPDKNGVVQAVMTAGFNMNTSSVFRNDIHANEHNRVSLIRNDGYLTFSSSEDTTIKDYQKPADDLNKQALLDQIQQDYGWDTDQVKQLTRAINVVVDTQRLNELITLKYLPDYGLWAASSTDLGFIKRGFYSQFAFYCIVFLIVQAAFYALFRSIANNEHETKERLLYQACHDHLTRLPNREYLRSNIQRWMCGSSNPFTLMFIDIDNFKSVNDTHGHEFGDEVLKQISTRLNHFSGEGRLIVREASDEFIFIVNRTDEETIKDLASELIQTLSKPYNVNDNQFLLSCSIGIAFYPMHGDNLDALLLSADIAMYQAKKQRNAYSLFNQEMQASHLHKMKVEQRLRLAIEKQTLFMAYQPQLNINGEIYGVEALVRWEDEELGKVPPNEFVPVAESSGLMVRLGELIIEKSLEDMGLLTTHLATPIQMSINISVKQFLHAKFIERLMAAMDKYHLDCNRITLEITENLFIEDLEKFSPTCERLHALGFKISLDDFGTGYSSLSMLRTLPIDEVKIDKSFVDNIEHDKKALNMVKNIIAIGKNFEMKVLAEGVETQRQRDQLEACGCDLIQGYFYSKPLSFDQLVSFVKNNKEEKAIID</sequence>
<dbReference type="PROSITE" id="PS50887">
    <property type="entry name" value="GGDEF"/>
    <property type="match status" value="1"/>
</dbReference>
<dbReference type="InterPro" id="IPR001633">
    <property type="entry name" value="EAL_dom"/>
</dbReference>